<evidence type="ECO:0000313" key="2">
    <source>
        <dbReference type="Proteomes" id="UP000343317"/>
    </source>
</evidence>
<dbReference type="Pfam" id="PF13332">
    <property type="entry name" value="Fil_haemagg_2"/>
    <property type="match status" value="1"/>
</dbReference>
<protein>
    <submittedName>
        <fullName evidence="1">Filamentous hemagglutinin</fullName>
    </submittedName>
</protein>
<evidence type="ECO:0000313" key="1">
    <source>
        <dbReference type="EMBL" id="VVE39008.1"/>
    </source>
</evidence>
<proteinExistence type="predicted"/>
<accession>A0A5E4XSH5</accession>
<gene>
    <name evidence="1" type="ORF">PHO31112_04045</name>
</gene>
<name>A0A5E4XSH5_9BURK</name>
<keyword evidence="2" id="KW-1185">Reference proteome</keyword>
<organism evidence="1 2">
    <name type="scientific">Pandoraea horticolens</name>
    <dbReference type="NCBI Taxonomy" id="2508298"/>
    <lineage>
        <taxon>Bacteria</taxon>
        <taxon>Pseudomonadati</taxon>
        <taxon>Pseudomonadota</taxon>
        <taxon>Betaproteobacteria</taxon>
        <taxon>Burkholderiales</taxon>
        <taxon>Burkholderiaceae</taxon>
        <taxon>Pandoraea</taxon>
    </lineage>
</organism>
<dbReference type="Proteomes" id="UP000343317">
    <property type="component" value="Unassembled WGS sequence"/>
</dbReference>
<dbReference type="RefSeq" id="WP_281355112.1">
    <property type="nucleotide sequence ID" value="NZ_CABPSM010000013.1"/>
</dbReference>
<dbReference type="EMBL" id="CABPSM010000013">
    <property type="protein sequence ID" value="VVE39008.1"/>
    <property type="molecule type" value="Genomic_DNA"/>
</dbReference>
<reference evidence="1 2" key="1">
    <citation type="submission" date="2019-08" db="EMBL/GenBank/DDBJ databases">
        <authorList>
            <person name="Peeters C."/>
        </authorList>
    </citation>
    <scope>NUCLEOTIDE SEQUENCE [LARGE SCALE GENOMIC DNA]</scope>
    <source>
        <strain evidence="1 2">LMG 31112</strain>
    </source>
</reference>
<dbReference type="InterPro" id="IPR025157">
    <property type="entry name" value="Hemagglutinin_rpt"/>
</dbReference>
<sequence>MGSLNGNVSLVAGKDLSVRGSDIVAAGDVTGIGQNVTIESAQERRHHDETREFKRSGFTLALKSPVIAELKKASCLGLSRHPPSSPPLRRRQEAS</sequence>
<dbReference type="GO" id="GO:0003824">
    <property type="term" value="F:catalytic activity"/>
    <property type="evidence" value="ECO:0007669"/>
    <property type="project" value="UniProtKB-ARBA"/>
</dbReference>
<dbReference type="AlphaFoldDB" id="A0A5E4XSH5"/>